<evidence type="ECO:0000313" key="1">
    <source>
        <dbReference type="EMBL" id="MBB6430398.1"/>
    </source>
</evidence>
<dbReference type="Proteomes" id="UP000541810">
    <property type="component" value="Unassembled WGS sequence"/>
</dbReference>
<organism evidence="1 2">
    <name type="scientific">Algisphaera agarilytica</name>
    <dbReference type="NCBI Taxonomy" id="1385975"/>
    <lineage>
        <taxon>Bacteria</taxon>
        <taxon>Pseudomonadati</taxon>
        <taxon>Planctomycetota</taxon>
        <taxon>Phycisphaerae</taxon>
        <taxon>Phycisphaerales</taxon>
        <taxon>Phycisphaeraceae</taxon>
        <taxon>Algisphaera</taxon>
    </lineage>
</organism>
<dbReference type="AlphaFoldDB" id="A0A7X0LLW7"/>
<dbReference type="Pfam" id="PF02566">
    <property type="entry name" value="OsmC"/>
    <property type="match status" value="1"/>
</dbReference>
<dbReference type="RefSeq" id="WP_184677916.1">
    <property type="nucleotide sequence ID" value="NZ_JACHGY010000001.1"/>
</dbReference>
<dbReference type="EMBL" id="JACHGY010000001">
    <property type="protein sequence ID" value="MBB6430398.1"/>
    <property type="molecule type" value="Genomic_DNA"/>
</dbReference>
<evidence type="ECO:0000313" key="2">
    <source>
        <dbReference type="Proteomes" id="UP000541810"/>
    </source>
</evidence>
<dbReference type="SUPFAM" id="SSF82784">
    <property type="entry name" value="OsmC-like"/>
    <property type="match status" value="1"/>
</dbReference>
<keyword evidence="2" id="KW-1185">Reference proteome</keyword>
<gene>
    <name evidence="1" type="ORF">HNQ40_002204</name>
</gene>
<name>A0A7X0LLW7_9BACT</name>
<protein>
    <submittedName>
        <fullName evidence="1">Organic hydroperoxide reductase OsmC/OhrA</fullName>
    </submittedName>
</protein>
<dbReference type="InterPro" id="IPR003718">
    <property type="entry name" value="OsmC/Ohr_fam"/>
</dbReference>
<dbReference type="Gene3D" id="3.30.300.20">
    <property type="match status" value="1"/>
</dbReference>
<dbReference type="PANTHER" id="PTHR42830">
    <property type="entry name" value="OSMOTICALLY INDUCIBLE FAMILY PROTEIN"/>
    <property type="match status" value="1"/>
</dbReference>
<dbReference type="InterPro" id="IPR052707">
    <property type="entry name" value="OsmC_Ohr_Peroxiredoxin"/>
</dbReference>
<reference evidence="1 2" key="1">
    <citation type="submission" date="2020-08" db="EMBL/GenBank/DDBJ databases">
        <title>Genomic Encyclopedia of Type Strains, Phase IV (KMG-IV): sequencing the most valuable type-strain genomes for metagenomic binning, comparative biology and taxonomic classification.</title>
        <authorList>
            <person name="Goeker M."/>
        </authorList>
    </citation>
    <scope>NUCLEOTIDE SEQUENCE [LARGE SCALE GENOMIC DNA]</scope>
    <source>
        <strain evidence="1 2">DSM 103725</strain>
    </source>
</reference>
<accession>A0A7X0LLW7</accession>
<proteinExistence type="predicted"/>
<comment type="caution">
    <text evidence="1">The sequence shown here is derived from an EMBL/GenBank/DDBJ whole genome shotgun (WGS) entry which is preliminary data.</text>
</comment>
<dbReference type="InterPro" id="IPR036102">
    <property type="entry name" value="OsmC/Ohrsf"/>
</dbReference>
<sequence length="149" mass="16236">MSEHTAKIEWQRGDAEFTYQTYSRNHTVTFANGHVVESSAAADFMGDPEKVDPETMFVASLSNCHMLTFLAIAAKKRLVVESYVDNASGVLGTLENKKMAMTTVTLRPAIVFGGDTTPDAATIDDMHHKSHEHCFIANSVSCAVNVEPA</sequence>
<dbReference type="PANTHER" id="PTHR42830:SF2">
    <property type="entry name" value="OSMC_OHR FAMILY PROTEIN"/>
    <property type="match status" value="1"/>
</dbReference>
<dbReference type="InterPro" id="IPR015946">
    <property type="entry name" value="KH_dom-like_a/b"/>
</dbReference>